<sequence length="257" mass="27223">MPDLRSFSLQDKVILQFGGSGLLGRALIADLSAAGATLVVASRQAGVLATETKPAANLHLETVDLLDEASLHALLERIARDHGQLHGVVYNAVNRPMSGMDAPLAAWEESMRLNATGFFAAVRACGDVLARAGRGSIVNISSQMGVIGPNYFLYEGSAANISPDYFFHKGGMNNLTRYLAAHYGRSGVRVNTVSPGGIYNPVKPQAASFLERYAKMTMLGRMAEAREIGGAVTFLLSDASTYITGANLPVDGGYTAK</sequence>
<dbReference type="GO" id="GO:0016616">
    <property type="term" value="F:oxidoreductase activity, acting on the CH-OH group of donors, NAD or NADP as acceptor"/>
    <property type="evidence" value="ECO:0007669"/>
    <property type="project" value="TreeGrafter"/>
</dbReference>
<dbReference type="Pfam" id="PF13561">
    <property type="entry name" value="adh_short_C2"/>
    <property type="match status" value="1"/>
</dbReference>
<dbReference type="PRINTS" id="PR00081">
    <property type="entry name" value="GDHRDH"/>
</dbReference>
<proteinExistence type="inferred from homology"/>
<dbReference type="KEGG" id="ole:K0B96_14980"/>
<dbReference type="InterPro" id="IPR036291">
    <property type="entry name" value="NAD(P)-bd_dom_sf"/>
</dbReference>
<dbReference type="SUPFAM" id="SSF51735">
    <property type="entry name" value="NAD(P)-binding Rossmann-fold domains"/>
    <property type="match status" value="1"/>
</dbReference>
<dbReference type="Proteomes" id="UP000825051">
    <property type="component" value="Chromosome"/>
</dbReference>
<accession>A0A8F9TT53</accession>
<dbReference type="AlphaFoldDB" id="A0A8F9TT53"/>
<keyword evidence="2" id="KW-0560">Oxidoreductase</keyword>
<name>A0A8F9TT53_9BACT</name>
<protein>
    <submittedName>
        <fullName evidence="3">SDR family oxidoreductase</fullName>
    </submittedName>
</protein>
<dbReference type="RefSeq" id="WP_220161690.1">
    <property type="nucleotide sequence ID" value="NZ_CP080507.1"/>
</dbReference>
<evidence type="ECO:0000313" key="4">
    <source>
        <dbReference type="Proteomes" id="UP000825051"/>
    </source>
</evidence>
<dbReference type="Gene3D" id="3.40.50.720">
    <property type="entry name" value="NAD(P)-binding Rossmann-like Domain"/>
    <property type="match status" value="1"/>
</dbReference>
<dbReference type="PANTHER" id="PTHR42760:SF133">
    <property type="entry name" value="3-OXOACYL-[ACYL-CARRIER-PROTEIN] REDUCTASE"/>
    <property type="match status" value="1"/>
</dbReference>
<dbReference type="PANTHER" id="PTHR42760">
    <property type="entry name" value="SHORT-CHAIN DEHYDROGENASES/REDUCTASES FAMILY MEMBER"/>
    <property type="match status" value="1"/>
</dbReference>
<reference evidence="3" key="1">
    <citation type="submission" date="2021-08" db="EMBL/GenBank/DDBJ databases">
        <title>Genome of a novel bacterium of the phylum Verrucomicrobia, Oleiharenicola sp. KSB-15.</title>
        <authorList>
            <person name="Chung J.-H."/>
            <person name="Ahn J.-H."/>
            <person name="Yoon Y."/>
            <person name="Kim D.-Y."/>
            <person name="An S.-H."/>
            <person name="Park I."/>
            <person name="Yeon J."/>
        </authorList>
    </citation>
    <scope>NUCLEOTIDE SEQUENCE</scope>
    <source>
        <strain evidence="3">KSB-15</strain>
    </source>
</reference>
<evidence type="ECO:0000256" key="2">
    <source>
        <dbReference type="ARBA" id="ARBA00023002"/>
    </source>
</evidence>
<evidence type="ECO:0000256" key="1">
    <source>
        <dbReference type="ARBA" id="ARBA00006484"/>
    </source>
</evidence>
<keyword evidence="4" id="KW-1185">Reference proteome</keyword>
<evidence type="ECO:0000313" key="3">
    <source>
        <dbReference type="EMBL" id="QYM78586.1"/>
    </source>
</evidence>
<gene>
    <name evidence="3" type="ORF">K0B96_14980</name>
</gene>
<dbReference type="EMBL" id="CP080507">
    <property type="protein sequence ID" value="QYM78586.1"/>
    <property type="molecule type" value="Genomic_DNA"/>
</dbReference>
<organism evidence="3 4">
    <name type="scientific">Horticoccus luteus</name>
    <dbReference type="NCBI Taxonomy" id="2862869"/>
    <lineage>
        <taxon>Bacteria</taxon>
        <taxon>Pseudomonadati</taxon>
        <taxon>Verrucomicrobiota</taxon>
        <taxon>Opitutia</taxon>
        <taxon>Opitutales</taxon>
        <taxon>Opitutaceae</taxon>
        <taxon>Horticoccus</taxon>
    </lineage>
</organism>
<dbReference type="InterPro" id="IPR002347">
    <property type="entry name" value="SDR_fam"/>
</dbReference>
<comment type="similarity">
    <text evidence="1">Belongs to the short-chain dehydrogenases/reductases (SDR) family.</text>
</comment>